<reference evidence="1 2" key="1">
    <citation type="journal article" date="2017" name="Poromechanics V (2013)">
        <title>Genomic Characterization of the Arsenic-Tolerant Actinobacterium, &lt;i&gt;Rhodococcus erythropolis&lt;/i&gt; S43.</title>
        <authorList>
            <person name="Retamal-Morales G."/>
            <person name="Mehnert M."/>
            <person name="Schwabe R."/>
            <person name="Tischler D."/>
            <person name="Schloemann M."/>
            <person name="Levican G.J."/>
        </authorList>
    </citation>
    <scope>NUCLEOTIDE SEQUENCE [LARGE SCALE GENOMIC DNA]</scope>
    <source>
        <strain evidence="1 2">S43</strain>
    </source>
</reference>
<gene>
    <name evidence="1" type="ORF">BS297_13575</name>
</gene>
<comment type="caution">
    <text evidence="1">The sequence shown here is derived from an EMBL/GenBank/DDBJ whole genome shotgun (WGS) entry which is preliminary data.</text>
</comment>
<evidence type="ECO:0000313" key="1">
    <source>
        <dbReference type="EMBL" id="KAB2584843.1"/>
    </source>
</evidence>
<evidence type="ECO:0000313" key="2">
    <source>
        <dbReference type="Proteomes" id="UP000325576"/>
    </source>
</evidence>
<name>A0A5N5E464_RHOER</name>
<organism evidence="1 2">
    <name type="scientific">Rhodococcus erythropolis</name>
    <name type="common">Arthrobacter picolinophilus</name>
    <dbReference type="NCBI Taxonomy" id="1833"/>
    <lineage>
        <taxon>Bacteria</taxon>
        <taxon>Bacillati</taxon>
        <taxon>Actinomycetota</taxon>
        <taxon>Actinomycetes</taxon>
        <taxon>Mycobacteriales</taxon>
        <taxon>Nocardiaceae</taxon>
        <taxon>Rhodococcus</taxon>
        <taxon>Rhodococcus erythropolis group</taxon>
    </lineage>
</organism>
<accession>A0A5N5E464</accession>
<proteinExistence type="predicted"/>
<dbReference type="AlphaFoldDB" id="A0A5N5E464"/>
<dbReference type="Proteomes" id="UP000325576">
    <property type="component" value="Unassembled WGS sequence"/>
</dbReference>
<dbReference type="EMBL" id="MRBO01000398">
    <property type="protein sequence ID" value="KAB2584843.1"/>
    <property type="molecule type" value="Genomic_DNA"/>
</dbReference>
<protein>
    <submittedName>
        <fullName evidence="1">Uncharacterized protein</fullName>
    </submittedName>
</protein>
<sequence>MDDVADKLATARGHRLVAIPAMGRARRWRLLELLDCAAECFLGQGIAAADDSRHNHAVSDPRLFFPKAGPGGQS</sequence>